<sequence>MYRFRKPIQWLNKLSPRNKNSTHDDLSTYDDELMLDRGILSRPPMADSRIEPLRSTTFPDTLTEGTAGPKATAGILRKTLDGKIQLDDHPMYWDRRFFDEKVINYFTPVFSHVCLFPHEEREAVMAECTPLFERLEEGIRDVADSISRGEMTVDSLTPYRRSNAARAKVYLDKLTDLHMTRLDVVRGRYDEQMRLWREAQSRLFEVKFERETREIMRMLRRGPEGCINFSYPIYEADSPEDKPSEYPGQWLRSWGHPTAP</sequence>
<comment type="caution">
    <text evidence="2">The sequence shown here is derived from an EMBL/GenBank/DDBJ whole genome shotgun (WGS) entry which is preliminary data.</text>
</comment>
<accession>A0A9N9V010</accession>
<protein>
    <submittedName>
        <fullName evidence="2">Uncharacterized protein</fullName>
    </submittedName>
</protein>
<evidence type="ECO:0000313" key="3">
    <source>
        <dbReference type="Proteomes" id="UP000696573"/>
    </source>
</evidence>
<name>A0A9N9V010_9HYPO</name>
<dbReference type="OrthoDB" id="5144961at2759"/>
<proteinExistence type="predicted"/>
<keyword evidence="3" id="KW-1185">Reference proteome</keyword>
<feature type="region of interest" description="Disordered" evidence="1">
    <location>
        <begin position="238"/>
        <end position="260"/>
    </location>
</feature>
<dbReference type="AlphaFoldDB" id="A0A9N9V010"/>
<reference evidence="2" key="1">
    <citation type="submission" date="2021-10" db="EMBL/GenBank/DDBJ databases">
        <authorList>
            <person name="Piombo E."/>
        </authorList>
    </citation>
    <scope>NUCLEOTIDE SEQUENCE</scope>
</reference>
<organism evidence="2 3">
    <name type="scientific">Clonostachys rhizophaga</name>
    <dbReference type="NCBI Taxonomy" id="160324"/>
    <lineage>
        <taxon>Eukaryota</taxon>
        <taxon>Fungi</taxon>
        <taxon>Dikarya</taxon>
        <taxon>Ascomycota</taxon>
        <taxon>Pezizomycotina</taxon>
        <taxon>Sordariomycetes</taxon>
        <taxon>Hypocreomycetidae</taxon>
        <taxon>Hypocreales</taxon>
        <taxon>Bionectriaceae</taxon>
        <taxon>Clonostachys</taxon>
    </lineage>
</organism>
<evidence type="ECO:0000256" key="1">
    <source>
        <dbReference type="SAM" id="MobiDB-lite"/>
    </source>
</evidence>
<dbReference type="Proteomes" id="UP000696573">
    <property type="component" value="Unassembled WGS sequence"/>
</dbReference>
<dbReference type="EMBL" id="CABFNQ020000482">
    <property type="protein sequence ID" value="CAH0016649.1"/>
    <property type="molecule type" value="Genomic_DNA"/>
</dbReference>
<evidence type="ECO:0000313" key="2">
    <source>
        <dbReference type="EMBL" id="CAH0016649.1"/>
    </source>
</evidence>
<gene>
    <name evidence="2" type="ORF">CRHIZ90672A_00017927</name>
</gene>